<feature type="domain" description="PDGLE" evidence="8">
    <location>
        <begin position="213"/>
        <end position="306"/>
    </location>
</feature>
<keyword evidence="10" id="KW-1185">Reference proteome</keyword>
<evidence type="ECO:0000256" key="2">
    <source>
        <dbReference type="ARBA" id="ARBA00022448"/>
    </source>
</evidence>
<dbReference type="InterPro" id="IPR025937">
    <property type="entry name" value="PDGLE_dom"/>
</dbReference>
<dbReference type="InterPro" id="IPR002751">
    <property type="entry name" value="CbiM/NikMN"/>
</dbReference>
<dbReference type="RefSeq" id="WP_243330428.1">
    <property type="nucleotide sequence ID" value="NZ_AP027081.1"/>
</dbReference>
<feature type="transmembrane region" description="Helical" evidence="7">
    <location>
        <begin position="132"/>
        <end position="151"/>
    </location>
</feature>
<organism evidence="9 10">
    <name type="scientific">Mesoterricola sediminis</name>
    <dbReference type="NCBI Taxonomy" id="2927980"/>
    <lineage>
        <taxon>Bacteria</taxon>
        <taxon>Pseudomonadati</taxon>
        <taxon>Acidobacteriota</taxon>
        <taxon>Holophagae</taxon>
        <taxon>Holophagales</taxon>
        <taxon>Holophagaceae</taxon>
        <taxon>Mesoterricola</taxon>
    </lineage>
</organism>
<protein>
    <submittedName>
        <fullName evidence="9">Cobalamin biosynthesis protein CbiM</fullName>
    </submittedName>
</protein>
<feature type="transmembrane region" description="Helical" evidence="7">
    <location>
        <begin position="68"/>
        <end position="94"/>
    </location>
</feature>
<dbReference type="PANTHER" id="PTHR34229">
    <property type="entry name" value="METAL TRANSPORT PROTEIN HI_1621-RELATED"/>
    <property type="match status" value="1"/>
</dbReference>
<dbReference type="GO" id="GO:0000041">
    <property type="term" value="P:transition metal ion transport"/>
    <property type="evidence" value="ECO:0007669"/>
    <property type="project" value="InterPro"/>
</dbReference>
<evidence type="ECO:0000256" key="4">
    <source>
        <dbReference type="ARBA" id="ARBA00022692"/>
    </source>
</evidence>
<comment type="subcellular location">
    <subcellularLocation>
        <location evidence="1">Cell membrane</location>
        <topology evidence="1">Multi-pass membrane protein</topology>
    </subcellularLocation>
</comment>
<dbReference type="PANTHER" id="PTHR34229:SF1">
    <property type="entry name" value="METAL TRANSPORT PROTEIN HI_1621-RELATED"/>
    <property type="match status" value="1"/>
</dbReference>
<keyword evidence="2" id="KW-0813">Transport</keyword>
<gene>
    <name evidence="9" type="primary">nikMN</name>
    <name evidence="9" type="ORF">METESE_20300</name>
</gene>
<sequence>MHMSDALVSPAVGGAFWAASAWSLARSARKGTPAAAPLTGVLGAFVFALQMVTFAIPGTGSSGHLGGGLLLALLLGREAAFLTLASVLLVQALFFADGGLLAYGCNLFNLGFIPVFIAHPLLVRPGAGRRDLGIGAAAVASALLGAAGVAFETRLSGITALPLGAFLSALLPIHLVIGLVEGLATVAVVRFLHRARPELVEGPSRGGWRASALVGLLALGTAGGLSVLASRAPDGLEGAIARVAGAEPAPAGDRIHRALARVQARAPLPDYAPPGAPATPARTSLAGLAGGALTLALALAAALALRAWRKAA</sequence>
<evidence type="ECO:0000256" key="1">
    <source>
        <dbReference type="ARBA" id="ARBA00004651"/>
    </source>
</evidence>
<keyword evidence="4 7" id="KW-0812">Transmembrane</keyword>
<keyword evidence="6 7" id="KW-0472">Membrane</keyword>
<dbReference type="Proteomes" id="UP001228113">
    <property type="component" value="Chromosome"/>
</dbReference>
<feature type="transmembrane region" description="Helical" evidence="7">
    <location>
        <begin position="163"/>
        <end position="189"/>
    </location>
</feature>
<reference evidence="9" key="1">
    <citation type="journal article" date="2023" name="Int. J. Syst. Evol. Microbiol.">
        <title>Mesoterricola silvestris gen. nov., sp. nov., Mesoterricola sediminis sp. nov., Geothrix oryzae sp. nov., Geothrix edaphica sp. nov., Geothrix rubra sp. nov., and Geothrix limicola sp. nov., six novel members of Acidobacteriota isolated from soils.</title>
        <authorList>
            <person name="Itoh H."/>
            <person name="Sugisawa Y."/>
            <person name="Mise K."/>
            <person name="Xu Z."/>
            <person name="Kuniyasu M."/>
            <person name="Ushijima N."/>
            <person name="Kawano K."/>
            <person name="Kobayashi E."/>
            <person name="Shiratori Y."/>
            <person name="Masuda Y."/>
            <person name="Senoo K."/>
        </authorList>
    </citation>
    <scope>NUCLEOTIDE SEQUENCE</scope>
    <source>
        <strain evidence="9">W786</strain>
    </source>
</reference>
<feature type="transmembrane region" description="Helical" evidence="7">
    <location>
        <begin position="210"/>
        <end position="229"/>
    </location>
</feature>
<feature type="transmembrane region" description="Helical" evidence="7">
    <location>
        <begin position="35"/>
        <end position="56"/>
    </location>
</feature>
<feature type="transmembrane region" description="Helical" evidence="7">
    <location>
        <begin position="100"/>
        <end position="123"/>
    </location>
</feature>
<keyword evidence="5 7" id="KW-1133">Transmembrane helix</keyword>
<evidence type="ECO:0000256" key="5">
    <source>
        <dbReference type="ARBA" id="ARBA00022989"/>
    </source>
</evidence>
<accession>A0AA48GZU4</accession>
<dbReference type="Gene3D" id="1.10.1760.20">
    <property type="match status" value="1"/>
</dbReference>
<evidence type="ECO:0000256" key="3">
    <source>
        <dbReference type="ARBA" id="ARBA00022475"/>
    </source>
</evidence>
<evidence type="ECO:0000259" key="8">
    <source>
        <dbReference type="Pfam" id="PF13190"/>
    </source>
</evidence>
<dbReference type="KEGG" id="msea:METESE_20300"/>
<proteinExistence type="predicted"/>
<evidence type="ECO:0000313" key="10">
    <source>
        <dbReference type="Proteomes" id="UP001228113"/>
    </source>
</evidence>
<dbReference type="Pfam" id="PF01891">
    <property type="entry name" value="CbiM"/>
    <property type="match status" value="1"/>
</dbReference>
<dbReference type="AlphaFoldDB" id="A0AA48GZU4"/>
<dbReference type="GO" id="GO:0005886">
    <property type="term" value="C:plasma membrane"/>
    <property type="evidence" value="ECO:0007669"/>
    <property type="project" value="UniProtKB-SubCell"/>
</dbReference>
<evidence type="ECO:0000313" key="9">
    <source>
        <dbReference type="EMBL" id="BDU77072.1"/>
    </source>
</evidence>
<dbReference type="Pfam" id="PF13190">
    <property type="entry name" value="PDGLE"/>
    <property type="match status" value="1"/>
</dbReference>
<dbReference type="EMBL" id="AP027081">
    <property type="protein sequence ID" value="BDU77072.1"/>
    <property type="molecule type" value="Genomic_DNA"/>
</dbReference>
<feature type="transmembrane region" description="Helical" evidence="7">
    <location>
        <begin position="285"/>
        <end position="305"/>
    </location>
</feature>
<name>A0AA48GZU4_9BACT</name>
<keyword evidence="3" id="KW-1003">Cell membrane</keyword>
<evidence type="ECO:0000256" key="7">
    <source>
        <dbReference type="SAM" id="Phobius"/>
    </source>
</evidence>
<evidence type="ECO:0000256" key="6">
    <source>
        <dbReference type="ARBA" id="ARBA00023136"/>
    </source>
</evidence>